<dbReference type="InterPro" id="IPR051015">
    <property type="entry name" value="EvgA-like"/>
</dbReference>
<dbReference type="CDD" id="cd17535">
    <property type="entry name" value="REC_NarL-like"/>
    <property type="match status" value="1"/>
</dbReference>
<dbReference type="Gene3D" id="3.40.50.2300">
    <property type="match status" value="1"/>
</dbReference>
<dbReference type="SUPFAM" id="SSF46894">
    <property type="entry name" value="C-terminal effector domain of the bipartite response regulators"/>
    <property type="match status" value="1"/>
</dbReference>
<dbReference type="PROSITE" id="PS50110">
    <property type="entry name" value="RESPONSE_REGULATORY"/>
    <property type="match status" value="1"/>
</dbReference>
<dbReference type="RefSeq" id="WP_182297979.1">
    <property type="nucleotide sequence ID" value="NZ_CP059851.1"/>
</dbReference>
<dbReference type="SMART" id="SM00421">
    <property type="entry name" value="HTH_LUXR"/>
    <property type="match status" value="1"/>
</dbReference>
<dbReference type="PRINTS" id="PR00038">
    <property type="entry name" value="HTHLUXR"/>
</dbReference>
<dbReference type="Pfam" id="PF00196">
    <property type="entry name" value="GerE"/>
    <property type="match status" value="1"/>
</dbReference>
<protein>
    <submittedName>
        <fullName evidence="6">Response regulator transcription factor</fullName>
    </submittedName>
</protein>
<dbReference type="Pfam" id="PF00072">
    <property type="entry name" value="Response_reg"/>
    <property type="match status" value="1"/>
</dbReference>
<feature type="domain" description="Response regulatory" evidence="5">
    <location>
        <begin position="2"/>
        <end position="116"/>
    </location>
</feature>
<feature type="domain" description="HTH luxR-type" evidence="4">
    <location>
        <begin position="139"/>
        <end position="204"/>
    </location>
</feature>
<gene>
    <name evidence="6" type="ORF">H3309_06790</name>
</gene>
<sequence length="206" mass="20996">MRILIADDHALMRSALAGAVRMVDPDADITTVGSFPEACRAAPGHALILCDLIMPGADPLGGIAALRAAAADTPILVITGHEDDATLLSLLALGIAGFVPKSVSGQVMEAAIRLVLAGGTYLPPRLAILAASRTDPPTRPPPRFHLSARQREVLAGIARGHSTKQIAAALAIAPATVKAHTAALLAEIGASNRAQAVALARDAGLI</sequence>
<dbReference type="GO" id="GO:0000160">
    <property type="term" value="P:phosphorelay signal transduction system"/>
    <property type="evidence" value="ECO:0007669"/>
    <property type="project" value="InterPro"/>
</dbReference>
<keyword evidence="1 3" id="KW-0597">Phosphoprotein</keyword>
<name>A0A7G5ILB4_9SPHN</name>
<keyword evidence="2" id="KW-0238">DNA-binding</keyword>
<dbReference type="EMBL" id="CP059851">
    <property type="protein sequence ID" value="QMW24156.1"/>
    <property type="molecule type" value="Genomic_DNA"/>
</dbReference>
<dbReference type="GO" id="GO:0006355">
    <property type="term" value="P:regulation of DNA-templated transcription"/>
    <property type="evidence" value="ECO:0007669"/>
    <property type="project" value="InterPro"/>
</dbReference>
<evidence type="ECO:0000256" key="1">
    <source>
        <dbReference type="ARBA" id="ARBA00022553"/>
    </source>
</evidence>
<dbReference type="InterPro" id="IPR011006">
    <property type="entry name" value="CheY-like_superfamily"/>
</dbReference>
<dbReference type="PANTHER" id="PTHR45566">
    <property type="entry name" value="HTH-TYPE TRANSCRIPTIONAL REGULATOR YHJB-RELATED"/>
    <property type="match status" value="1"/>
</dbReference>
<dbReference type="InterPro" id="IPR000792">
    <property type="entry name" value="Tscrpt_reg_LuxR_C"/>
</dbReference>
<dbReference type="PANTHER" id="PTHR45566:SF1">
    <property type="entry name" value="HTH-TYPE TRANSCRIPTIONAL REGULATOR YHJB-RELATED"/>
    <property type="match status" value="1"/>
</dbReference>
<keyword evidence="7" id="KW-1185">Reference proteome</keyword>
<proteinExistence type="predicted"/>
<evidence type="ECO:0000259" key="4">
    <source>
        <dbReference type="PROSITE" id="PS50043"/>
    </source>
</evidence>
<dbReference type="KEGG" id="sand:H3309_06790"/>
<evidence type="ECO:0000259" key="5">
    <source>
        <dbReference type="PROSITE" id="PS50110"/>
    </source>
</evidence>
<feature type="modified residue" description="4-aspartylphosphate" evidence="3">
    <location>
        <position position="51"/>
    </location>
</feature>
<accession>A0A7G5ILB4</accession>
<dbReference type="InterPro" id="IPR016032">
    <property type="entry name" value="Sig_transdc_resp-reg_C-effctor"/>
</dbReference>
<evidence type="ECO:0000313" key="6">
    <source>
        <dbReference type="EMBL" id="QMW24156.1"/>
    </source>
</evidence>
<dbReference type="GO" id="GO:0003677">
    <property type="term" value="F:DNA binding"/>
    <property type="evidence" value="ECO:0007669"/>
    <property type="project" value="UniProtKB-KW"/>
</dbReference>
<dbReference type="AlphaFoldDB" id="A0A7G5ILB4"/>
<evidence type="ECO:0000313" key="7">
    <source>
        <dbReference type="Proteomes" id="UP000515292"/>
    </source>
</evidence>
<dbReference type="SMART" id="SM00448">
    <property type="entry name" value="REC"/>
    <property type="match status" value="1"/>
</dbReference>
<organism evidence="6 7">
    <name type="scientific">Sandaracinobacteroides saxicola</name>
    <dbReference type="NCBI Taxonomy" id="2759707"/>
    <lineage>
        <taxon>Bacteria</taxon>
        <taxon>Pseudomonadati</taxon>
        <taxon>Pseudomonadota</taxon>
        <taxon>Alphaproteobacteria</taxon>
        <taxon>Sphingomonadales</taxon>
        <taxon>Sphingosinicellaceae</taxon>
        <taxon>Sandaracinobacteroides</taxon>
    </lineage>
</organism>
<evidence type="ECO:0000256" key="3">
    <source>
        <dbReference type="PROSITE-ProRule" id="PRU00169"/>
    </source>
</evidence>
<reference evidence="6 7" key="1">
    <citation type="submission" date="2020-07" db="EMBL/GenBank/DDBJ databases">
        <title>Complete genome sequence for Sandaracinobacter sp. M6.</title>
        <authorList>
            <person name="Tang Y."/>
            <person name="Liu Q."/>
            <person name="Guo Z."/>
            <person name="Lei P."/>
            <person name="Huang B."/>
        </authorList>
    </citation>
    <scope>NUCLEOTIDE SEQUENCE [LARGE SCALE GENOMIC DNA]</scope>
    <source>
        <strain evidence="6 7">M6</strain>
    </source>
</reference>
<evidence type="ECO:0000256" key="2">
    <source>
        <dbReference type="ARBA" id="ARBA00023125"/>
    </source>
</evidence>
<dbReference type="SUPFAM" id="SSF52172">
    <property type="entry name" value="CheY-like"/>
    <property type="match status" value="1"/>
</dbReference>
<dbReference type="PROSITE" id="PS50043">
    <property type="entry name" value="HTH_LUXR_2"/>
    <property type="match status" value="1"/>
</dbReference>
<dbReference type="InterPro" id="IPR001789">
    <property type="entry name" value="Sig_transdc_resp-reg_receiver"/>
</dbReference>
<dbReference type="InterPro" id="IPR058245">
    <property type="entry name" value="NreC/VraR/RcsB-like_REC"/>
</dbReference>
<dbReference type="Proteomes" id="UP000515292">
    <property type="component" value="Chromosome"/>
</dbReference>